<keyword evidence="5" id="KW-0949">S-adenosyl-L-methionine</keyword>
<evidence type="ECO:0000256" key="1">
    <source>
        <dbReference type="ARBA" id="ARBA00006594"/>
    </source>
</evidence>
<dbReference type="InterPro" id="IPR002941">
    <property type="entry name" value="DNA_methylase_N4/N6"/>
</dbReference>
<feature type="domain" description="DNA methylase N-4/N-6" evidence="7">
    <location>
        <begin position="116"/>
        <end position="427"/>
    </location>
</feature>
<dbReference type="SUPFAM" id="SSF53335">
    <property type="entry name" value="S-adenosyl-L-methionine-dependent methyltransferases"/>
    <property type="match status" value="1"/>
</dbReference>
<comment type="similarity">
    <text evidence="1">Belongs to the N(4)/N(6)-methyltransferase family.</text>
</comment>
<dbReference type="GO" id="GO:0009007">
    <property type="term" value="F:site-specific DNA-methyltransferase (adenine-specific) activity"/>
    <property type="evidence" value="ECO:0007669"/>
    <property type="project" value="UniProtKB-EC"/>
</dbReference>
<evidence type="ECO:0000256" key="3">
    <source>
        <dbReference type="ARBA" id="ARBA00022603"/>
    </source>
</evidence>
<dbReference type="InterPro" id="IPR002295">
    <property type="entry name" value="N4/N6-MTase_EcoPI_Mod-like"/>
</dbReference>
<comment type="caution">
    <text evidence="8">The sequence shown here is derived from an EMBL/GenBank/DDBJ whole genome shotgun (WGS) entry which is preliminary data.</text>
</comment>
<keyword evidence="4 8" id="KW-0808">Transferase</keyword>
<dbReference type="PROSITE" id="PS00092">
    <property type="entry name" value="N6_MTASE"/>
    <property type="match status" value="1"/>
</dbReference>
<reference evidence="8 9" key="1">
    <citation type="submission" date="2019-05" db="EMBL/GenBank/DDBJ databases">
        <title>Hymenobacter edaphi sp. nov., isolated from abandoned arsenic-contaminated farmland soil.</title>
        <authorList>
            <person name="Nie L."/>
        </authorList>
    </citation>
    <scope>NUCLEOTIDE SEQUENCE [LARGE SCALE GENOMIC DNA]</scope>
    <source>
        <strain evidence="8 9">1-3-3-8</strain>
    </source>
</reference>
<dbReference type="Pfam" id="PF01555">
    <property type="entry name" value="N6_N4_Mtase"/>
    <property type="match status" value="1"/>
</dbReference>
<comment type="catalytic activity">
    <reaction evidence="6">
        <text>a 2'-deoxyadenosine in DNA + S-adenosyl-L-methionine = an N(6)-methyl-2'-deoxyadenosine in DNA + S-adenosyl-L-homocysteine + H(+)</text>
        <dbReference type="Rhea" id="RHEA:15197"/>
        <dbReference type="Rhea" id="RHEA-COMP:12418"/>
        <dbReference type="Rhea" id="RHEA-COMP:12419"/>
        <dbReference type="ChEBI" id="CHEBI:15378"/>
        <dbReference type="ChEBI" id="CHEBI:57856"/>
        <dbReference type="ChEBI" id="CHEBI:59789"/>
        <dbReference type="ChEBI" id="CHEBI:90615"/>
        <dbReference type="ChEBI" id="CHEBI:90616"/>
        <dbReference type="EC" id="2.1.1.72"/>
    </reaction>
</comment>
<dbReference type="RefSeq" id="WP_138081320.1">
    <property type="nucleotide sequence ID" value="NZ_VAJM01000015.1"/>
</dbReference>
<dbReference type="PRINTS" id="PR00506">
    <property type="entry name" value="D21N6MTFRASE"/>
</dbReference>
<dbReference type="GO" id="GO:0003677">
    <property type="term" value="F:DNA binding"/>
    <property type="evidence" value="ECO:0007669"/>
    <property type="project" value="InterPro"/>
</dbReference>
<accession>A0A5R8WK26</accession>
<evidence type="ECO:0000256" key="4">
    <source>
        <dbReference type="ARBA" id="ARBA00022679"/>
    </source>
</evidence>
<evidence type="ECO:0000256" key="5">
    <source>
        <dbReference type="ARBA" id="ARBA00022691"/>
    </source>
</evidence>
<protein>
    <recommendedName>
        <fullName evidence="2">site-specific DNA-methyltransferase (adenine-specific)</fullName>
        <ecNumber evidence="2">2.1.1.72</ecNumber>
    </recommendedName>
</protein>
<dbReference type="InterPro" id="IPR002052">
    <property type="entry name" value="DNA_methylase_N6_adenine_CS"/>
</dbReference>
<dbReference type="AlphaFoldDB" id="A0A5R8WK26"/>
<dbReference type="EC" id="2.1.1.72" evidence="2"/>
<dbReference type="OrthoDB" id="9800801at2"/>
<evidence type="ECO:0000259" key="7">
    <source>
        <dbReference type="Pfam" id="PF01555"/>
    </source>
</evidence>
<evidence type="ECO:0000256" key="6">
    <source>
        <dbReference type="ARBA" id="ARBA00047942"/>
    </source>
</evidence>
<gene>
    <name evidence="8" type="ORF">FDY95_22635</name>
</gene>
<proteinExistence type="inferred from homology"/>
<sequence length="636" mass="71754">MNPITAQDPLARSLDVATDNTQRLQQLFPEAFTEGKVDIDVLRELLGETIDERDEKYGLNWHGKSRARRLALTPSTGTLRPAPEDSVDWETTDNLMLEGDNLEVLKLLQKSYSNQVKLIYIDPPYNTGKDFVYPDNFHDTIRNYQELTGQVEGGKKISSNTETSGRFHTDWLNMMYSRLKLARNLLQDDGAIFISIDDSEVGRLRVICDEIFGEENFVASIIWEKKFAPQNDEKYLSERHDYILAFAKNKPSWNRNLLPRGEEAAARYKNPDNDKRGPWASSDLLRMEHRDNCVYSIKTPAGNSWKPETGTSWRHPEEEMLELINTGQVWFGVDGSSKPRRKRYLSEVSDGVVPETMWFHKDCGHNQEGTQELKALFSDIGIAFSNPKPVRLISRVIEIATNKDDLILDFFVGSGTTAQAVMKANAKDGGNRKFIVVQLPEPLDPNTKEQRDAANSCDSLGKPRTIAELTKERLRRAAKKVKAENPIFSGDLGFRVYKLDSTNIRPWDPNPQDISGSLFAAQEHLKEGRTEHDILTELLLKLGLPLTVPIEERAFGSHTLYAVGAGTLMACLSPRIEKEDVEALAQGMVAWQKELAPVGDSQVVLRDSAFRTDVAKANFTAILEQAGFDKRNIRSL</sequence>
<dbReference type="GO" id="GO:0032259">
    <property type="term" value="P:methylation"/>
    <property type="evidence" value="ECO:0007669"/>
    <property type="project" value="UniProtKB-KW"/>
</dbReference>
<dbReference type="EMBL" id="VAJM01000015">
    <property type="protein sequence ID" value="TLM88982.1"/>
    <property type="molecule type" value="Genomic_DNA"/>
</dbReference>
<evidence type="ECO:0000313" key="9">
    <source>
        <dbReference type="Proteomes" id="UP000305517"/>
    </source>
</evidence>
<keyword evidence="9" id="KW-1185">Reference proteome</keyword>
<dbReference type="InterPro" id="IPR029063">
    <property type="entry name" value="SAM-dependent_MTases_sf"/>
</dbReference>
<keyword evidence="3 8" id="KW-0489">Methyltransferase</keyword>
<evidence type="ECO:0000313" key="8">
    <source>
        <dbReference type="EMBL" id="TLM88982.1"/>
    </source>
</evidence>
<organism evidence="8 9">
    <name type="scientific">Hymenobacter jeollabukensis</name>
    <dbReference type="NCBI Taxonomy" id="2025313"/>
    <lineage>
        <taxon>Bacteria</taxon>
        <taxon>Pseudomonadati</taxon>
        <taxon>Bacteroidota</taxon>
        <taxon>Cytophagia</taxon>
        <taxon>Cytophagales</taxon>
        <taxon>Hymenobacteraceae</taxon>
        <taxon>Hymenobacter</taxon>
    </lineage>
</organism>
<dbReference type="GO" id="GO:0008170">
    <property type="term" value="F:N-methyltransferase activity"/>
    <property type="evidence" value="ECO:0007669"/>
    <property type="project" value="InterPro"/>
</dbReference>
<name>A0A5R8WK26_9BACT</name>
<dbReference type="Proteomes" id="UP000305517">
    <property type="component" value="Unassembled WGS sequence"/>
</dbReference>
<dbReference type="PIRSF" id="PIRSF015855">
    <property type="entry name" value="TypeIII_Mtase_mKpnI"/>
    <property type="match status" value="1"/>
</dbReference>
<evidence type="ECO:0000256" key="2">
    <source>
        <dbReference type="ARBA" id="ARBA00011900"/>
    </source>
</evidence>
<dbReference type="Gene3D" id="3.40.50.150">
    <property type="entry name" value="Vaccinia Virus protein VP39"/>
    <property type="match status" value="1"/>
</dbReference>